<feature type="binding site" evidence="7">
    <location>
        <position position="282"/>
    </location>
    <ligand>
        <name>ATP</name>
        <dbReference type="ChEBI" id="CHEBI:30616"/>
    </ligand>
</feature>
<gene>
    <name evidence="11" type="primary">pknB_6</name>
    <name evidence="11" type="ORF">Pan181_20050</name>
</gene>
<keyword evidence="2" id="KW-0723">Serine/threonine-protein kinase</keyword>
<dbReference type="Gene3D" id="3.30.200.20">
    <property type="entry name" value="Phosphorylase Kinase, domain 1"/>
    <property type="match status" value="1"/>
</dbReference>
<evidence type="ECO:0000256" key="1">
    <source>
        <dbReference type="ARBA" id="ARBA00012513"/>
    </source>
</evidence>
<dbReference type="Proteomes" id="UP000315750">
    <property type="component" value="Chromosome"/>
</dbReference>
<dbReference type="EC" id="2.7.11.1" evidence="1"/>
<evidence type="ECO:0000256" key="9">
    <source>
        <dbReference type="SAM" id="Phobius"/>
    </source>
</evidence>
<dbReference type="PROSITE" id="PS00108">
    <property type="entry name" value="PROTEIN_KINASE_ST"/>
    <property type="match status" value="1"/>
</dbReference>
<feature type="domain" description="Protein kinase" evidence="10">
    <location>
        <begin position="253"/>
        <end position="519"/>
    </location>
</feature>
<keyword evidence="5 11" id="KW-0418">Kinase</keyword>
<sequence length="557" mass="61726">MADSQFDPNQETLEAPSPIPTRTSSGDQLREAARKLVNVVEGSTPHLSSETRDVLQIRLLAASAMFSAGFAAFLLRWLFSGEPLSSPWLLWLHCGITLVMACTALILKASKTLTLTKLRLIELTLFVGLGVYFVVVSQQKLQHMANLENGAHLPIILTPWLILIFTYALFIPNNWQRAAAVLVPMGLAPIGVMLMQRIYCTGFQECLHSSDYKNYISDQSIGLVLAVSTAVVGVHLINRLRRQVFAAKQLGQYRLKQKLGSGGMGEVYLAEHQMMKRPCAIKLIKPDKAGDSRILARFEREVRSTAKLSHWNSIDIFDYGNTADGTFYYVMEYLPGHNIGELVEQGGPLPPARMTYLMRQVCAALAEAHGVGLVHRDIKPANIFCAYRGGEFDVAKLLDFGLAKPMLQSEDGQLTQEGSITGSPLFMPPEQATGEREADARSDIYSLGAVMFYMLTGRAPFSYEQPMKVIIAHVSEDPPLLREFAPDATLELEEIVMRCLEKDPDHRYQSVIELRDALADLQLDDVWTPDLAADWWNCKACPQRKALAAAAVEAAAV</sequence>
<evidence type="ECO:0000256" key="6">
    <source>
        <dbReference type="ARBA" id="ARBA00022840"/>
    </source>
</evidence>
<dbReference type="Gene3D" id="1.10.510.10">
    <property type="entry name" value="Transferase(Phosphotransferase) domain 1"/>
    <property type="match status" value="1"/>
</dbReference>
<keyword evidence="3 11" id="KW-0808">Transferase</keyword>
<protein>
    <recommendedName>
        <fullName evidence="1">non-specific serine/threonine protein kinase</fullName>
        <ecNumber evidence="1">2.7.11.1</ecNumber>
    </recommendedName>
</protein>
<dbReference type="CDD" id="cd14014">
    <property type="entry name" value="STKc_PknB_like"/>
    <property type="match status" value="1"/>
</dbReference>
<dbReference type="SMART" id="SM00220">
    <property type="entry name" value="S_TKc"/>
    <property type="match status" value="1"/>
</dbReference>
<feature type="transmembrane region" description="Helical" evidence="9">
    <location>
        <begin position="219"/>
        <end position="238"/>
    </location>
</feature>
<keyword evidence="9" id="KW-0472">Membrane</keyword>
<dbReference type="FunFam" id="1.10.510.10:FF:000021">
    <property type="entry name" value="Serine/threonine protein kinase"/>
    <property type="match status" value="1"/>
</dbReference>
<dbReference type="OrthoDB" id="6111975at2"/>
<dbReference type="Pfam" id="PF00069">
    <property type="entry name" value="Pkinase"/>
    <property type="match status" value="1"/>
</dbReference>
<dbReference type="RefSeq" id="WP_145246616.1">
    <property type="nucleotide sequence ID" value="NZ_CP036278.1"/>
</dbReference>
<organism evidence="11 12">
    <name type="scientific">Aeoliella mucimassa</name>
    <dbReference type="NCBI Taxonomy" id="2527972"/>
    <lineage>
        <taxon>Bacteria</taxon>
        <taxon>Pseudomonadati</taxon>
        <taxon>Planctomycetota</taxon>
        <taxon>Planctomycetia</taxon>
        <taxon>Pirellulales</taxon>
        <taxon>Lacipirellulaceae</taxon>
        <taxon>Aeoliella</taxon>
    </lineage>
</organism>
<evidence type="ECO:0000313" key="12">
    <source>
        <dbReference type="Proteomes" id="UP000315750"/>
    </source>
</evidence>
<keyword evidence="12" id="KW-1185">Reference proteome</keyword>
<feature type="transmembrane region" description="Helical" evidence="9">
    <location>
        <begin position="59"/>
        <end position="78"/>
    </location>
</feature>
<dbReference type="SUPFAM" id="SSF56112">
    <property type="entry name" value="Protein kinase-like (PK-like)"/>
    <property type="match status" value="1"/>
</dbReference>
<dbReference type="PROSITE" id="PS50011">
    <property type="entry name" value="PROTEIN_KINASE_DOM"/>
    <property type="match status" value="1"/>
</dbReference>
<feature type="transmembrane region" description="Helical" evidence="9">
    <location>
        <begin position="178"/>
        <end position="199"/>
    </location>
</feature>
<keyword evidence="4 7" id="KW-0547">Nucleotide-binding</keyword>
<name>A0A518AM59_9BACT</name>
<evidence type="ECO:0000256" key="2">
    <source>
        <dbReference type="ARBA" id="ARBA00022527"/>
    </source>
</evidence>
<dbReference type="AlphaFoldDB" id="A0A518AM59"/>
<dbReference type="PANTHER" id="PTHR43289:SF6">
    <property type="entry name" value="SERINE_THREONINE-PROTEIN KINASE NEKL-3"/>
    <property type="match status" value="1"/>
</dbReference>
<keyword evidence="9" id="KW-0812">Transmembrane</keyword>
<dbReference type="EMBL" id="CP036278">
    <property type="protein sequence ID" value="QDU55809.1"/>
    <property type="molecule type" value="Genomic_DNA"/>
</dbReference>
<feature type="transmembrane region" description="Helical" evidence="9">
    <location>
        <begin position="120"/>
        <end position="139"/>
    </location>
</feature>
<feature type="region of interest" description="Disordered" evidence="8">
    <location>
        <begin position="1"/>
        <end position="25"/>
    </location>
</feature>
<dbReference type="GO" id="GO:0004674">
    <property type="term" value="F:protein serine/threonine kinase activity"/>
    <property type="evidence" value="ECO:0007669"/>
    <property type="project" value="UniProtKB-KW"/>
</dbReference>
<dbReference type="PROSITE" id="PS00107">
    <property type="entry name" value="PROTEIN_KINASE_ATP"/>
    <property type="match status" value="1"/>
</dbReference>
<dbReference type="PANTHER" id="PTHR43289">
    <property type="entry name" value="MITOGEN-ACTIVATED PROTEIN KINASE KINASE KINASE 20-RELATED"/>
    <property type="match status" value="1"/>
</dbReference>
<evidence type="ECO:0000256" key="5">
    <source>
        <dbReference type="ARBA" id="ARBA00022777"/>
    </source>
</evidence>
<dbReference type="InterPro" id="IPR008271">
    <property type="entry name" value="Ser/Thr_kinase_AS"/>
</dbReference>
<evidence type="ECO:0000256" key="3">
    <source>
        <dbReference type="ARBA" id="ARBA00022679"/>
    </source>
</evidence>
<evidence type="ECO:0000256" key="8">
    <source>
        <dbReference type="SAM" id="MobiDB-lite"/>
    </source>
</evidence>
<dbReference type="InterPro" id="IPR017441">
    <property type="entry name" value="Protein_kinase_ATP_BS"/>
</dbReference>
<dbReference type="InterPro" id="IPR011009">
    <property type="entry name" value="Kinase-like_dom_sf"/>
</dbReference>
<feature type="transmembrane region" description="Helical" evidence="9">
    <location>
        <begin position="90"/>
        <end position="108"/>
    </location>
</feature>
<proteinExistence type="predicted"/>
<feature type="compositionally biased region" description="Polar residues" evidence="8">
    <location>
        <begin position="1"/>
        <end position="12"/>
    </location>
</feature>
<evidence type="ECO:0000256" key="7">
    <source>
        <dbReference type="PROSITE-ProRule" id="PRU10141"/>
    </source>
</evidence>
<feature type="transmembrane region" description="Helical" evidence="9">
    <location>
        <begin position="151"/>
        <end position="171"/>
    </location>
</feature>
<keyword evidence="9" id="KW-1133">Transmembrane helix</keyword>
<dbReference type="KEGG" id="amuc:Pan181_20050"/>
<dbReference type="InterPro" id="IPR000719">
    <property type="entry name" value="Prot_kinase_dom"/>
</dbReference>
<evidence type="ECO:0000256" key="4">
    <source>
        <dbReference type="ARBA" id="ARBA00022741"/>
    </source>
</evidence>
<accession>A0A518AM59</accession>
<keyword evidence="6 7" id="KW-0067">ATP-binding</keyword>
<dbReference type="GO" id="GO:0005524">
    <property type="term" value="F:ATP binding"/>
    <property type="evidence" value="ECO:0007669"/>
    <property type="project" value="UniProtKB-UniRule"/>
</dbReference>
<evidence type="ECO:0000313" key="11">
    <source>
        <dbReference type="EMBL" id="QDU55809.1"/>
    </source>
</evidence>
<reference evidence="11 12" key="1">
    <citation type="submission" date="2019-02" db="EMBL/GenBank/DDBJ databases">
        <title>Deep-cultivation of Planctomycetes and their phenomic and genomic characterization uncovers novel biology.</title>
        <authorList>
            <person name="Wiegand S."/>
            <person name="Jogler M."/>
            <person name="Boedeker C."/>
            <person name="Pinto D."/>
            <person name="Vollmers J."/>
            <person name="Rivas-Marin E."/>
            <person name="Kohn T."/>
            <person name="Peeters S.H."/>
            <person name="Heuer A."/>
            <person name="Rast P."/>
            <person name="Oberbeckmann S."/>
            <person name="Bunk B."/>
            <person name="Jeske O."/>
            <person name="Meyerdierks A."/>
            <person name="Storesund J.E."/>
            <person name="Kallscheuer N."/>
            <person name="Luecker S."/>
            <person name="Lage O.M."/>
            <person name="Pohl T."/>
            <person name="Merkel B.J."/>
            <person name="Hornburger P."/>
            <person name="Mueller R.-W."/>
            <person name="Bruemmer F."/>
            <person name="Labrenz M."/>
            <person name="Spormann A.M."/>
            <person name="Op den Camp H."/>
            <person name="Overmann J."/>
            <person name="Amann R."/>
            <person name="Jetten M.S.M."/>
            <person name="Mascher T."/>
            <person name="Medema M.H."/>
            <person name="Devos D.P."/>
            <person name="Kaster A.-K."/>
            <person name="Ovreas L."/>
            <person name="Rohde M."/>
            <person name="Galperin M.Y."/>
            <person name="Jogler C."/>
        </authorList>
    </citation>
    <scope>NUCLEOTIDE SEQUENCE [LARGE SCALE GENOMIC DNA]</scope>
    <source>
        <strain evidence="11 12">Pan181</strain>
    </source>
</reference>
<evidence type="ECO:0000259" key="10">
    <source>
        <dbReference type="PROSITE" id="PS50011"/>
    </source>
</evidence>